<dbReference type="PANTHER" id="PTHR43273">
    <property type="entry name" value="ANAEROBIC SULFATASE-MATURATING ENZYME HOMOLOG ASLB-RELATED"/>
    <property type="match status" value="1"/>
</dbReference>
<evidence type="ECO:0000256" key="2">
    <source>
        <dbReference type="ARBA" id="ARBA00022723"/>
    </source>
</evidence>
<dbReference type="Gene3D" id="3.20.20.70">
    <property type="entry name" value="Aldolase class I"/>
    <property type="match status" value="1"/>
</dbReference>
<dbReference type="SUPFAM" id="SSF102114">
    <property type="entry name" value="Radical SAM enzymes"/>
    <property type="match status" value="1"/>
</dbReference>
<dbReference type="InterPro" id="IPR023867">
    <property type="entry name" value="Sulphatase_maturase_rSAM"/>
</dbReference>
<keyword evidence="1" id="KW-0949">S-adenosyl-L-methionine</keyword>
<dbReference type="SFLD" id="SFLDS00029">
    <property type="entry name" value="Radical_SAM"/>
    <property type="match status" value="1"/>
</dbReference>
<dbReference type="eggNOG" id="COG0641">
    <property type="taxonomic scope" value="Bacteria"/>
</dbReference>
<dbReference type="GO" id="GO:0016491">
    <property type="term" value="F:oxidoreductase activity"/>
    <property type="evidence" value="ECO:0007669"/>
    <property type="project" value="InterPro"/>
</dbReference>
<dbReference type="OrthoDB" id="9808591at2"/>
<keyword evidence="4" id="KW-0411">Iron-sulfur</keyword>
<accession>E0UHF5</accession>
<organism evidence="6 7">
    <name type="scientific">Gloeothece verrucosa (strain PCC 7822)</name>
    <name type="common">Cyanothece sp. (strain PCC 7822)</name>
    <dbReference type="NCBI Taxonomy" id="497965"/>
    <lineage>
        <taxon>Bacteria</taxon>
        <taxon>Bacillati</taxon>
        <taxon>Cyanobacteriota</taxon>
        <taxon>Cyanophyceae</taxon>
        <taxon>Oscillatoriophycideae</taxon>
        <taxon>Chroococcales</taxon>
        <taxon>Aphanothecaceae</taxon>
        <taxon>Gloeothece</taxon>
        <taxon>Gloeothece verrucosa</taxon>
    </lineage>
</organism>
<dbReference type="PANTHER" id="PTHR43273:SF8">
    <property type="entry name" value="RADICAL SAM DOMAIN PROTEIN"/>
    <property type="match status" value="1"/>
</dbReference>
<evidence type="ECO:0000256" key="4">
    <source>
        <dbReference type="ARBA" id="ARBA00023014"/>
    </source>
</evidence>
<protein>
    <submittedName>
        <fullName evidence="6">Radical SAM domain protein</fullName>
    </submittedName>
</protein>
<keyword evidence="2" id="KW-0479">Metal-binding</keyword>
<dbReference type="InterPro" id="IPR007197">
    <property type="entry name" value="rSAM"/>
</dbReference>
<dbReference type="GO" id="GO:0046872">
    <property type="term" value="F:metal ion binding"/>
    <property type="evidence" value="ECO:0007669"/>
    <property type="project" value="UniProtKB-KW"/>
</dbReference>
<dbReference type="InterPro" id="IPR013785">
    <property type="entry name" value="Aldolase_TIM"/>
</dbReference>
<dbReference type="RefSeq" id="WP_013320206.1">
    <property type="nucleotide sequence ID" value="NC_014501.1"/>
</dbReference>
<dbReference type="KEGG" id="cyj:Cyan7822_0044"/>
<evidence type="ECO:0000256" key="3">
    <source>
        <dbReference type="ARBA" id="ARBA00023004"/>
    </source>
</evidence>
<name>E0UHF5_GLOV7</name>
<dbReference type="PROSITE" id="PS51918">
    <property type="entry name" value="RADICAL_SAM"/>
    <property type="match status" value="1"/>
</dbReference>
<sequence length="395" mass="44637">MTLSQQNFLEIPAADISTFGPINLVVIQTTSFCNLDCDYCYLPHRHLKNQLSLELIDPILKTVLTSPFVEDSFTICWHAGEPLAVPVAFYRSAFQIIAEAQKKYSTKPCQIFQSVQTNATLINAALCDLFKEYQVLVGVSIDGPAFIHDAHRKTRSGKGSHASTMRGISLLQKNDIPVQIIAVITEDSLDYPDEIFNFFMENGLTDVGFNLEETEGVNQSSSLDKIGIEERYRAFMQRIWDLTAQSEGKFQLREFESICTLIYNDCRLNNTDMNAPFVIVSFDHQGNFSTFDPELLSVKTTDYGDFILGNVFHDTLESVCHTEKFLKIYQDMKTGVDLCQQTCQYFGVCGGGAGSNKYWENGTFRSTQTRACRYRSQIITDIILAELENIYQITS</sequence>
<evidence type="ECO:0000259" key="5">
    <source>
        <dbReference type="PROSITE" id="PS51918"/>
    </source>
</evidence>
<reference evidence="7" key="1">
    <citation type="journal article" date="2011" name="MBio">
        <title>Novel metabolic attributes of the genus Cyanothece, comprising a group of unicellular nitrogen-fixing Cyanobacteria.</title>
        <authorList>
            <person name="Bandyopadhyay A."/>
            <person name="Elvitigala T."/>
            <person name="Welsh E."/>
            <person name="Stockel J."/>
            <person name="Liberton M."/>
            <person name="Min H."/>
            <person name="Sherman L.A."/>
            <person name="Pakrasi H.B."/>
        </authorList>
    </citation>
    <scope>NUCLEOTIDE SEQUENCE [LARGE SCALE GENOMIC DNA]</scope>
    <source>
        <strain evidence="7">PCC 7822</strain>
    </source>
</reference>
<keyword evidence="3" id="KW-0408">Iron</keyword>
<dbReference type="Proteomes" id="UP000008206">
    <property type="component" value="Chromosome"/>
</dbReference>
<dbReference type="InterPro" id="IPR058240">
    <property type="entry name" value="rSAM_sf"/>
</dbReference>
<dbReference type="CDD" id="cd01335">
    <property type="entry name" value="Radical_SAM"/>
    <property type="match status" value="1"/>
</dbReference>
<dbReference type="InterPro" id="IPR026357">
    <property type="entry name" value="rSAM_SPASM_GrrM_OscB"/>
</dbReference>
<dbReference type="AlphaFoldDB" id="E0UHF5"/>
<dbReference type="SFLD" id="SFLDG01072">
    <property type="entry name" value="dehydrogenase_like"/>
    <property type="match status" value="1"/>
</dbReference>
<dbReference type="GO" id="GO:0051536">
    <property type="term" value="F:iron-sulfur cluster binding"/>
    <property type="evidence" value="ECO:0007669"/>
    <property type="project" value="UniProtKB-KW"/>
</dbReference>
<dbReference type="HOGENOM" id="CLU_009273_10_0_3"/>
<keyword evidence="7" id="KW-1185">Reference proteome</keyword>
<dbReference type="STRING" id="497965.Cyan7822_0044"/>
<evidence type="ECO:0000256" key="1">
    <source>
        <dbReference type="ARBA" id="ARBA00022691"/>
    </source>
</evidence>
<dbReference type="EMBL" id="CP002198">
    <property type="protein sequence ID" value="ADN12096.1"/>
    <property type="molecule type" value="Genomic_DNA"/>
</dbReference>
<feature type="domain" description="Radical SAM core" evidence="5">
    <location>
        <begin position="17"/>
        <end position="249"/>
    </location>
</feature>
<evidence type="ECO:0000313" key="7">
    <source>
        <dbReference type="Proteomes" id="UP000008206"/>
    </source>
</evidence>
<dbReference type="SFLD" id="SFLDG01067">
    <property type="entry name" value="SPASM/twitch_domain_containing"/>
    <property type="match status" value="1"/>
</dbReference>
<gene>
    <name evidence="6" type="ordered locus">Cyan7822_0044</name>
</gene>
<evidence type="ECO:0000313" key="6">
    <source>
        <dbReference type="EMBL" id="ADN12096.1"/>
    </source>
</evidence>
<dbReference type="SFLD" id="SFLDG01386">
    <property type="entry name" value="main_SPASM_domain-containing"/>
    <property type="match status" value="1"/>
</dbReference>
<dbReference type="NCBIfam" id="TIGR04261">
    <property type="entry name" value="rSAM_GlyRichRpt"/>
    <property type="match status" value="1"/>
</dbReference>
<dbReference type="Pfam" id="PF04055">
    <property type="entry name" value="Radical_SAM"/>
    <property type="match status" value="1"/>
</dbReference>
<proteinExistence type="predicted"/>